<evidence type="ECO:0000256" key="11">
    <source>
        <dbReference type="ARBA" id="ARBA00047944"/>
    </source>
</evidence>
<protein>
    <recommendedName>
        <fullName evidence="4 12">Ribosomal RNA small subunit methyltransferase E</fullName>
        <ecNumber evidence="3 12">2.1.1.193</ecNumber>
    </recommendedName>
</protein>
<dbReference type="InterPro" id="IPR029028">
    <property type="entry name" value="Alpha/beta_knot_MTases"/>
</dbReference>
<dbReference type="InterPro" id="IPR046886">
    <property type="entry name" value="RsmE_MTase_dom"/>
</dbReference>
<evidence type="ECO:0000259" key="13">
    <source>
        <dbReference type="Pfam" id="PF04452"/>
    </source>
</evidence>
<evidence type="ECO:0000256" key="9">
    <source>
        <dbReference type="ARBA" id="ARBA00022691"/>
    </source>
</evidence>
<sequence>MRTIRVCLPEADPGLIDQAVELPSSVFQHLIKVLRLKDGADIQVFNGRGDRFRAELTEVGKKQASARLLEQLDATPEPQLHTHLGLVMSKGDRFDYALQKATELGVTSITPLTSEHCDLRLNAERQTKKMAHWQGVIESACEQCYRDTVPILYPVRALRDWVEIQDSDVQLILHTAAQAPDWPEESPQSVSFLIGPEGGLSDDEVQWSLKNDFMSWQLGPRILRTETAPVVMLSLLQNKWGDFPG</sequence>
<comment type="caution">
    <text evidence="15">The sequence shown here is derived from an EMBL/GenBank/DDBJ whole genome shotgun (WGS) entry which is preliminary data.</text>
</comment>
<keyword evidence="6 12" id="KW-0698">rRNA processing</keyword>
<evidence type="ECO:0000313" key="16">
    <source>
        <dbReference type="Proteomes" id="UP000005953"/>
    </source>
</evidence>
<proteinExistence type="inferred from homology"/>
<evidence type="ECO:0000256" key="12">
    <source>
        <dbReference type="PIRNR" id="PIRNR015601"/>
    </source>
</evidence>
<dbReference type="NCBIfam" id="NF008692">
    <property type="entry name" value="PRK11713.1-5"/>
    <property type="match status" value="1"/>
</dbReference>
<dbReference type="STRING" id="314283.MED297_05539"/>
<dbReference type="RefSeq" id="WP_008048242.1">
    <property type="nucleotide sequence ID" value="NZ_CH724155.1"/>
</dbReference>
<dbReference type="Pfam" id="PF04452">
    <property type="entry name" value="Methyltrans_RNA"/>
    <property type="match status" value="1"/>
</dbReference>
<dbReference type="GO" id="GO:0070475">
    <property type="term" value="P:rRNA base methylation"/>
    <property type="evidence" value="ECO:0007669"/>
    <property type="project" value="TreeGrafter"/>
</dbReference>
<keyword evidence="16" id="KW-1185">Reference proteome</keyword>
<evidence type="ECO:0000256" key="2">
    <source>
        <dbReference type="ARBA" id="ARBA00005528"/>
    </source>
</evidence>
<dbReference type="Proteomes" id="UP000005953">
    <property type="component" value="Unassembled WGS sequence"/>
</dbReference>
<dbReference type="Gene3D" id="3.40.1280.10">
    <property type="match status" value="1"/>
</dbReference>
<comment type="function">
    <text evidence="10 12">Specifically methylates the N3 position of the uracil ring of uridine 1498 (m3U1498) in 16S rRNA. Acts on the fully assembled 30S ribosomal subunit.</text>
</comment>
<dbReference type="EC" id="2.1.1.193" evidence="3 12"/>
<reference evidence="15 16" key="1">
    <citation type="submission" date="2006-02" db="EMBL/GenBank/DDBJ databases">
        <authorList>
            <person name="Pinhassi J."/>
            <person name="Pedros-Alio C."/>
            <person name="Ferriera S."/>
            <person name="Johnson J."/>
            <person name="Kravitz S."/>
            <person name="Halpern A."/>
            <person name="Remington K."/>
            <person name="Beeson K."/>
            <person name="Tran B."/>
            <person name="Rogers Y.-H."/>
            <person name="Friedman R."/>
            <person name="Venter J.C."/>
        </authorList>
    </citation>
    <scope>NUCLEOTIDE SEQUENCE [LARGE SCALE GENOMIC DNA]</scope>
    <source>
        <strain evidence="15 16">MED297</strain>
    </source>
</reference>
<comment type="catalytic activity">
    <reaction evidence="11 12">
        <text>uridine(1498) in 16S rRNA + S-adenosyl-L-methionine = N(3)-methyluridine(1498) in 16S rRNA + S-adenosyl-L-homocysteine + H(+)</text>
        <dbReference type="Rhea" id="RHEA:42920"/>
        <dbReference type="Rhea" id="RHEA-COMP:10283"/>
        <dbReference type="Rhea" id="RHEA-COMP:10284"/>
        <dbReference type="ChEBI" id="CHEBI:15378"/>
        <dbReference type="ChEBI" id="CHEBI:57856"/>
        <dbReference type="ChEBI" id="CHEBI:59789"/>
        <dbReference type="ChEBI" id="CHEBI:65315"/>
        <dbReference type="ChEBI" id="CHEBI:74502"/>
        <dbReference type="EC" id="2.1.1.193"/>
    </reaction>
</comment>
<organism evidence="15 16">
    <name type="scientific">Reinekea blandensis MED297</name>
    <dbReference type="NCBI Taxonomy" id="314283"/>
    <lineage>
        <taxon>Bacteria</taxon>
        <taxon>Pseudomonadati</taxon>
        <taxon>Pseudomonadota</taxon>
        <taxon>Gammaproteobacteria</taxon>
        <taxon>Oceanospirillales</taxon>
        <taxon>Saccharospirillaceae</taxon>
        <taxon>Reinekea</taxon>
    </lineage>
</organism>
<dbReference type="HOGENOM" id="CLU_067442_5_1_6"/>
<evidence type="ECO:0000256" key="3">
    <source>
        <dbReference type="ARBA" id="ARBA00012328"/>
    </source>
</evidence>
<dbReference type="InterPro" id="IPR015947">
    <property type="entry name" value="PUA-like_sf"/>
</dbReference>
<dbReference type="OrthoDB" id="9815641at2"/>
<evidence type="ECO:0000259" key="14">
    <source>
        <dbReference type="Pfam" id="PF20260"/>
    </source>
</evidence>
<evidence type="ECO:0000256" key="8">
    <source>
        <dbReference type="ARBA" id="ARBA00022679"/>
    </source>
</evidence>
<evidence type="ECO:0000256" key="6">
    <source>
        <dbReference type="ARBA" id="ARBA00022552"/>
    </source>
</evidence>
<dbReference type="SUPFAM" id="SSF88697">
    <property type="entry name" value="PUA domain-like"/>
    <property type="match status" value="1"/>
</dbReference>
<dbReference type="PANTHER" id="PTHR30027">
    <property type="entry name" value="RIBOSOMAL RNA SMALL SUBUNIT METHYLTRANSFERASE E"/>
    <property type="match status" value="1"/>
</dbReference>
<dbReference type="EMBL" id="AAOE01000007">
    <property type="protein sequence ID" value="EAR09786.1"/>
    <property type="molecule type" value="Genomic_DNA"/>
</dbReference>
<evidence type="ECO:0000256" key="4">
    <source>
        <dbReference type="ARBA" id="ARBA00013673"/>
    </source>
</evidence>
<keyword evidence="5 12" id="KW-0963">Cytoplasm</keyword>
<dbReference type="GO" id="GO:0070042">
    <property type="term" value="F:rRNA (uridine-N3-)-methyltransferase activity"/>
    <property type="evidence" value="ECO:0007669"/>
    <property type="project" value="TreeGrafter"/>
</dbReference>
<comment type="similarity">
    <text evidence="2 12">Belongs to the RNA methyltransferase RsmE family.</text>
</comment>
<dbReference type="NCBIfam" id="TIGR00046">
    <property type="entry name" value="RsmE family RNA methyltransferase"/>
    <property type="match status" value="1"/>
</dbReference>
<dbReference type="InterPro" id="IPR006700">
    <property type="entry name" value="RsmE"/>
</dbReference>
<feature type="domain" description="Ribosomal RNA small subunit methyltransferase E methyltransferase" evidence="13">
    <location>
        <begin position="77"/>
        <end position="237"/>
    </location>
</feature>
<keyword evidence="8 12" id="KW-0808">Transferase</keyword>
<gene>
    <name evidence="15" type="ORF">MED297_05539</name>
</gene>
<dbReference type="Pfam" id="PF20260">
    <property type="entry name" value="PUA_4"/>
    <property type="match status" value="1"/>
</dbReference>
<keyword evidence="7 12" id="KW-0489">Methyltransferase</keyword>
<dbReference type="InterPro" id="IPR046887">
    <property type="entry name" value="RsmE_PUA-like"/>
</dbReference>
<dbReference type="PANTHER" id="PTHR30027:SF3">
    <property type="entry name" value="16S RRNA (URACIL(1498)-N(3))-METHYLTRANSFERASE"/>
    <property type="match status" value="1"/>
</dbReference>
<evidence type="ECO:0000256" key="7">
    <source>
        <dbReference type="ARBA" id="ARBA00022603"/>
    </source>
</evidence>
<dbReference type="PIRSF" id="PIRSF015601">
    <property type="entry name" value="MTase_slr0722"/>
    <property type="match status" value="1"/>
</dbReference>
<dbReference type="CDD" id="cd18084">
    <property type="entry name" value="RsmE-like"/>
    <property type="match status" value="1"/>
</dbReference>
<evidence type="ECO:0000256" key="1">
    <source>
        <dbReference type="ARBA" id="ARBA00004496"/>
    </source>
</evidence>
<dbReference type="GO" id="GO:0005737">
    <property type="term" value="C:cytoplasm"/>
    <property type="evidence" value="ECO:0007669"/>
    <property type="project" value="UniProtKB-SubCell"/>
</dbReference>
<feature type="domain" description="Ribosomal RNA small subunit methyltransferase E PUA-like" evidence="14">
    <location>
        <begin position="26"/>
        <end position="68"/>
    </location>
</feature>
<dbReference type="InterPro" id="IPR029026">
    <property type="entry name" value="tRNA_m1G_MTases_N"/>
</dbReference>
<dbReference type="SUPFAM" id="SSF75217">
    <property type="entry name" value="alpha/beta knot"/>
    <property type="match status" value="1"/>
</dbReference>
<evidence type="ECO:0000256" key="10">
    <source>
        <dbReference type="ARBA" id="ARBA00025699"/>
    </source>
</evidence>
<dbReference type="Gene3D" id="2.40.240.20">
    <property type="entry name" value="Hypothetical PUA domain-like, domain 1"/>
    <property type="match status" value="1"/>
</dbReference>
<keyword evidence="9 12" id="KW-0949">S-adenosyl-L-methionine</keyword>
<evidence type="ECO:0000256" key="5">
    <source>
        <dbReference type="ARBA" id="ARBA00022490"/>
    </source>
</evidence>
<name>A4BD42_9GAMM</name>
<comment type="subcellular location">
    <subcellularLocation>
        <location evidence="1 12">Cytoplasm</location>
    </subcellularLocation>
</comment>
<dbReference type="AlphaFoldDB" id="A4BD42"/>
<evidence type="ECO:0000313" key="15">
    <source>
        <dbReference type="EMBL" id="EAR09786.1"/>
    </source>
</evidence>
<accession>A4BD42</accession>